<comment type="caution">
    <text evidence="2">The sequence shown here is derived from an EMBL/GenBank/DDBJ whole genome shotgun (WGS) entry which is preliminary data.</text>
</comment>
<evidence type="ECO:0000313" key="2">
    <source>
        <dbReference type="EMBL" id="MDX8153302.1"/>
    </source>
</evidence>
<proteinExistence type="predicted"/>
<dbReference type="Proteomes" id="UP001277761">
    <property type="component" value="Unassembled WGS sequence"/>
</dbReference>
<keyword evidence="3" id="KW-1185">Reference proteome</keyword>
<organism evidence="2 3">
    <name type="scientific">Patulibacter brassicae</name>
    <dbReference type="NCBI Taxonomy" id="1705717"/>
    <lineage>
        <taxon>Bacteria</taxon>
        <taxon>Bacillati</taxon>
        <taxon>Actinomycetota</taxon>
        <taxon>Thermoleophilia</taxon>
        <taxon>Solirubrobacterales</taxon>
        <taxon>Patulibacteraceae</taxon>
        <taxon>Patulibacter</taxon>
    </lineage>
</organism>
<accession>A0ABU4VPP0</accession>
<name>A0ABU4VPP0_9ACTN</name>
<evidence type="ECO:0000256" key="1">
    <source>
        <dbReference type="SAM" id="MobiDB-lite"/>
    </source>
</evidence>
<protein>
    <submittedName>
        <fullName evidence="2">Uncharacterized protein</fullName>
    </submittedName>
</protein>
<dbReference type="RefSeq" id="WP_319955451.1">
    <property type="nucleotide sequence ID" value="NZ_JAXAVX010000012.1"/>
</dbReference>
<sequence length="125" mass="13615">MRSDRQAAPPKGPAIEPIKARREALVAERAEVEAEIQALATAEDIDKARKADEVEGKRRTRRELQDAARKADQAARDRVRVGKPATQREPEHVISLQVSMNGDRDVNSGCGPVTPEQIAEGRGAA</sequence>
<gene>
    <name evidence="2" type="ORF">SK069_17015</name>
</gene>
<feature type="region of interest" description="Disordered" evidence="1">
    <location>
        <begin position="44"/>
        <end position="125"/>
    </location>
</feature>
<dbReference type="EMBL" id="JAXAVX010000012">
    <property type="protein sequence ID" value="MDX8153302.1"/>
    <property type="molecule type" value="Genomic_DNA"/>
</dbReference>
<reference evidence="2 3" key="1">
    <citation type="submission" date="2023-11" db="EMBL/GenBank/DDBJ databases">
        <authorList>
            <person name="Xu M."/>
            <person name="Jiang T."/>
        </authorList>
    </citation>
    <scope>NUCLEOTIDE SEQUENCE [LARGE SCALE GENOMIC DNA]</scope>
    <source>
        <strain evidence="2 3">SD</strain>
    </source>
</reference>
<feature type="compositionally biased region" description="Basic and acidic residues" evidence="1">
    <location>
        <begin position="44"/>
        <end position="92"/>
    </location>
</feature>
<evidence type="ECO:0000313" key="3">
    <source>
        <dbReference type="Proteomes" id="UP001277761"/>
    </source>
</evidence>